<evidence type="ECO:0000256" key="13">
    <source>
        <dbReference type="ARBA" id="ARBA00049886"/>
    </source>
</evidence>
<keyword evidence="6 14" id="KW-0686">Riboflavin biosynthesis</keyword>
<evidence type="ECO:0000256" key="16">
    <source>
        <dbReference type="PIRSR" id="PIRSR006769-2"/>
    </source>
</evidence>
<feature type="binding site" evidence="16">
    <location>
        <position position="160"/>
    </location>
    <ligand>
        <name>NADP(+)</name>
        <dbReference type="ChEBI" id="CHEBI:58349"/>
    </ligand>
</feature>
<evidence type="ECO:0000313" key="20">
    <source>
        <dbReference type="Proteomes" id="UP000002200"/>
    </source>
</evidence>
<dbReference type="GO" id="GO:0008270">
    <property type="term" value="F:zinc ion binding"/>
    <property type="evidence" value="ECO:0007669"/>
    <property type="project" value="InterPro"/>
</dbReference>
<evidence type="ECO:0000256" key="4">
    <source>
        <dbReference type="ARBA" id="ARBA00005259"/>
    </source>
</evidence>
<dbReference type="Pfam" id="PF00383">
    <property type="entry name" value="dCMP_cyt_deam_1"/>
    <property type="match status" value="1"/>
</dbReference>
<reference evidence="19 20" key="1">
    <citation type="journal article" date="2003" name="Genome Res.">
        <title>Tropheryma whipplei twist: a human pathogenic Actinobacteria with a reduced genome.</title>
        <authorList>
            <person name="Raoult D."/>
            <person name="Ogata H."/>
            <person name="Audic S."/>
            <person name="Robert C."/>
            <person name="Suhre K."/>
            <person name="Drancourt M."/>
            <person name="Claverie J.-M."/>
        </authorList>
    </citation>
    <scope>NUCLEOTIDE SEQUENCE [LARGE SCALE GENOMIC DNA]</scope>
    <source>
        <strain evidence="19 20">Twist</strain>
    </source>
</reference>
<feature type="binding site" evidence="16">
    <location>
        <begin position="288"/>
        <end position="294"/>
    </location>
    <ligand>
        <name>NADP(+)</name>
        <dbReference type="ChEBI" id="CHEBI:58349"/>
    </ligand>
</feature>
<dbReference type="Gene3D" id="3.40.140.10">
    <property type="entry name" value="Cytidine Deaminase, domain 2"/>
    <property type="match status" value="1"/>
</dbReference>
<evidence type="ECO:0000256" key="10">
    <source>
        <dbReference type="ARBA" id="ARBA00023002"/>
    </source>
</evidence>
<evidence type="ECO:0000256" key="12">
    <source>
        <dbReference type="ARBA" id="ARBA00049861"/>
    </source>
</evidence>
<dbReference type="PANTHER" id="PTHR38011:SF7">
    <property type="entry name" value="2,5-DIAMINO-6-RIBOSYLAMINO-4(3H)-PYRIMIDINONE 5'-PHOSPHATE REDUCTASE"/>
    <property type="match status" value="1"/>
</dbReference>
<evidence type="ECO:0000259" key="18">
    <source>
        <dbReference type="PROSITE" id="PS51747"/>
    </source>
</evidence>
<dbReference type="CDD" id="cd01284">
    <property type="entry name" value="Riboflavin_deaminase-reductase"/>
    <property type="match status" value="1"/>
</dbReference>
<feature type="binding site" evidence="16">
    <location>
        <position position="202"/>
    </location>
    <ligand>
        <name>NADP(+)</name>
        <dbReference type="ChEBI" id="CHEBI:58349"/>
    </ligand>
</feature>
<comment type="cofactor">
    <cofactor evidence="14 17">
        <name>Zn(2+)</name>
        <dbReference type="ChEBI" id="CHEBI:29105"/>
    </cofactor>
    <text evidence="14 17">Binds 1 zinc ion.</text>
</comment>
<dbReference type="InterPro" id="IPR002125">
    <property type="entry name" value="CMP_dCMP_dom"/>
</dbReference>
<dbReference type="InterPro" id="IPR004794">
    <property type="entry name" value="Eubact_RibD"/>
</dbReference>
<comment type="pathway">
    <text evidence="2 14">Cofactor biosynthesis; riboflavin biosynthesis; 5-amino-6-(D-ribitylamino)uracil from GTP: step 2/4.</text>
</comment>
<comment type="function">
    <text evidence="1 14">Converts 2,5-diamino-6-(ribosylamino)-4(3h)-pyrimidinone 5'-phosphate into 5-amino-6-(ribosylamino)-2,4(1h,3h)-pyrimidinedione 5'-phosphate.</text>
</comment>
<dbReference type="PIRSF" id="PIRSF006769">
    <property type="entry name" value="RibD"/>
    <property type="match status" value="1"/>
</dbReference>
<evidence type="ECO:0000256" key="17">
    <source>
        <dbReference type="PIRSR" id="PIRSR006769-3"/>
    </source>
</evidence>
<dbReference type="HOGENOM" id="CLU_036590_1_0_11"/>
<feature type="binding site" evidence="17">
    <location>
        <position position="59"/>
    </location>
    <ligand>
        <name>Zn(2+)</name>
        <dbReference type="ChEBI" id="CHEBI:29105"/>
        <note>catalytic</note>
    </ligand>
</feature>
<evidence type="ECO:0000256" key="8">
    <source>
        <dbReference type="ARBA" id="ARBA00022833"/>
    </source>
</evidence>
<dbReference type="Pfam" id="PF01872">
    <property type="entry name" value="RibD_C"/>
    <property type="match status" value="1"/>
</dbReference>
<protein>
    <recommendedName>
        <fullName evidence="14">Riboflavin biosynthesis protein RibD</fullName>
    </recommendedName>
    <domain>
        <recommendedName>
            <fullName evidence="14">Diaminohydroxyphosphoribosylaminopyrimidine deaminase</fullName>
            <shortName evidence="14">DRAP deaminase</shortName>
            <ecNumber evidence="14">3.5.4.26</ecNumber>
        </recommendedName>
        <alternativeName>
            <fullName evidence="14">Riboflavin-specific deaminase</fullName>
        </alternativeName>
    </domain>
    <domain>
        <recommendedName>
            <fullName evidence="14">5-amino-6-(5-phosphoribosylamino)uracil reductase</fullName>
            <ecNumber evidence="14">1.1.1.193</ecNumber>
        </recommendedName>
        <alternativeName>
            <fullName evidence="14">HTP reductase</fullName>
        </alternativeName>
    </domain>
</protein>
<feature type="domain" description="CMP/dCMP-type deaminase" evidence="18">
    <location>
        <begin position="10"/>
        <end position="128"/>
    </location>
</feature>
<comment type="pathway">
    <text evidence="3 14">Cofactor biosynthesis; riboflavin biosynthesis; 5-amino-6-(D-ribitylamino)uracil from GTP: step 3/4.</text>
</comment>
<keyword evidence="20" id="KW-1185">Reference proteome</keyword>
<dbReference type="PROSITE" id="PS00903">
    <property type="entry name" value="CYT_DCMP_DEAMINASES_1"/>
    <property type="match status" value="1"/>
</dbReference>
<dbReference type="eggNOG" id="COG0117">
    <property type="taxonomic scope" value="Bacteria"/>
</dbReference>
<keyword evidence="14 19" id="KW-0378">Hydrolase</keyword>
<dbReference type="PROSITE" id="PS51747">
    <property type="entry name" value="CYT_DCMP_DEAMINASES_2"/>
    <property type="match status" value="1"/>
</dbReference>
<sequence>MYMRSSACTDLFVLAMHRAITIAQHGPVFDRNPQVGCVILDRDYQLISQGWHMGSGSEHAEIMALRGAKSILSEPYTAVITLEPCSSAGQTGPCVRALLDAGVKHVVFGVHDPESSGAKVLSEAGVKITYGVLEREVWGLCAKHILPKVRKTPWVIAKRAQGLDGRMSAPDGSSKWITGPYARGHAHVIRSQVDAIAIGSNTLCCDNPSLRAFHPAGHLYAKQPKVVIFSGRPRRSNTAGRGSCELGRCVRGHEVFARDPTILSGKDLKKDMRRLYELGVRSLLLEGGPTLLSSFVREDLVDEFYIYTAPKLLGGGYGDINIGVESISDSFAFQLNSVTRFGDNNLLIRAIKPIQCNPDTRTYRTKKHLQD</sequence>
<evidence type="ECO:0000256" key="15">
    <source>
        <dbReference type="PIRSR" id="PIRSR006769-1"/>
    </source>
</evidence>
<dbReference type="AlphaFoldDB" id="Q83FN0"/>
<dbReference type="EC" id="3.5.4.26" evidence="14"/>
<evidence type="ECO:0000256" key="3">
    <source>
        <dbReference type="ARBA" id="ARBA00004910"/>
    </source>
</evidence>
<comment type="catalytic activity">
    <reaction evidence="13 14">
        <text>2,5-diamino-6-hydroxy-4-(5-phosphoribosylamino)-pyrimidine + H2O + H(+) = 5-amino-6-(5-phospho-D-ribosylamino)uracil + NH4(+)</text>
        <dbReference type="Rhea" id="RHEA:21868"/>
        <dbReference type="ChEBI" id="CHEBI:15377"/>
        <dbReference type="ChEBI" id="CHEBI:15378"/>
        <dbReference type="ChEBI" id="CHEBI:28938"/>
        <dbReference type="ChEBI" id="CHEBI:58453"/>
        <dbReference type="ChEBI" id="CHEBI:58614"/>
        <dbReference type="EC" id="3.5.4.26"/>
    </reaction>
</comment>
<dbReference type="OrthoDB" id="9800865at2"/>
<comment type="similarity">
    <text evidence="4 14">In the N-terminal section; belongs to the cytidine and deoxycytidylate deaminase family.</text>
</comment>
<dbReference type="EMBL" id="AE014184">
    <property type="protein sequence ID" value="AAO44784.1"/>
    <property type="molecule type" value="Genomic_DNA"/>
</dbReference>
<dbReference type="UniPathway" id="UPA00275">
    <property type="reaction ID" value="UER00401"/>
</dbReference>
<evidence type="ECO:0000256" key="11">
    <source>
        <dbReference type="ARBA" id="ARBA00023268"/>
    </source>
</evidence>
<dbReference type="NCBIfam" id="TIGR00326">
    <property type="entry name" value="eubact_ribD"/>
    <property type="match status" value="1"/>
</dbReference>
<dbReference type="SUPFAM" id="SSF53927">
    <property type="entry name" value="Cytidine deaminase-like"/>
    <property type="match status" value="1"/>
</dbReference>
<dbReference type="PANTHER" id="PTHR38011">
    <property type="entry name" value="DIHYDROFOLATE REDUCTASE FAMILY PROTEIN (AFU_ORTHOLOGUE AFUA_8G06820)"/>
    <property type="match status" value="1"/>
</dbReference>
<keyword evidence="9 14" id="KW-0521">NADP</keyword>
<name>Q83FN0_TROWT</name>
<keyword evidence="8 14" id="KW-0862">Zinc</keyword>
<dbReference type="InterPro" id="IPR050765">
    <property type="entry name" value="Riboflavin_Biosynth_HTPR"/>
</dbReference>
<dbReference type="GO" id="GO:0009231">
    <property type="term" value="P:riboflavin biosynthetic process"/>
    <property type="evidence" value="ECO:0007669"/>
    <property type="project" value="UniProtKB-UniPathway"/>
</dbReference>
<evidence type="ECO:0000256" key="1">
    <source>
        <dbReference type="ARBA" id="ARBA00002151"/>
    </source>
</evidence>
<evidence type="ECO:0000256" key="5">
    <source>
        <dbReference type="ARBA" id="ARBA00007417"/>
    </source>
</evidence>
<feature type="binding site" evidence="16">
    <location>
        <position position="206"/>
    </location>
    <ligand>
        <name>substrate</name>
    </ligand>
</feature>
<accession>Q83FN0</accession>
<comment type="catalytic activity">
    <reaction evidence="12 14">
        <text>5-amino-6-(5-phospho-D-ribitylamino)uracil + NADP(+) = 5-amino-6-(5-phospho-D-ribosylamino)uracil + NADPH + H(+)</text>
        <dbReference type="Rhea" id="RHEA:17845"/>
        <dbReference type="ChEBI" id="CHEBI:15378"/>
        <dbReference type="ChEBI" id="CHEBI:57783"/>
        <dbReference type="ChEBI" id="CHEBI:58349"/>
        <dbReference type="ChEBI" id="CHEBI:58421"/>
        <dbReference type="ChEBI" id="CHEBI:58453"/>
        <dbReference type="EC" id="1.1.1.193"/>
    </reaction>
</comment>
<dbReference type="eggNOG" id="COG1985">
    <property type="taxonomic scope" value="Bacteria"/>
</dbReference>
<dbReference type="GO" id="GO:0008835">
    <property type="term" value="F:diaminohydroxyphosphoribosylaminopyrimidine deaminase activity"/>
    <property type="evidence" value="ECO:0007669"/>
    <property type="project" value="UniProtKB-EC"/>
</dbReference>
<evidence type="ECO:0000256" key="7">
    <source>
        <dbReference type="ARBA" id="ARBA00022723"/>
    </source>
</evidence>
<comment type="similarity">
    <text evidence="5 14">In the C-terminal section; belongs to the HTP reductase family.</text>
</comment>
<feature type="binding site" evidence="16">
    <location>
        <position position="174"/>
    </location>
    <ligand>
        <name>substrate</name>
    </ligand>
</feature>
<dbReference type="Proteomes" id="UP000002200">
    <property type="component" value="Chromosome"/>
</dbReference>
<feature type="binding site" evidence="16">
    <location>
        <position position="210"/>
    </location>
    <ligand>
        <name>substrate</name>
    </ligand>
</feature>
<evidence type="ECO:0000256" key="2">
    <source>
        <dbReference type="ARBA" id="ARBA00004882"/>
    </source>
</evidence>
<proteinExistence type="inferred from homology"/>
<dbReference type="Gene3D" id="3.40.430.10">
    <property type="entry name" value="Dihydrofolate Reductase, subunit A"/>
    <property type="match status" value="1"/>
</dbReference>
<dbReference type="SUPFAM" id="SSF53597">
    <property type="entry name" value="Dihydrofolate reductase-like"/>
    <property type="match status" value="1"/>
</dbReference>
<gene>
    <name evidence="19" type="primary">ribG</name>
    <name evidence="19" type="ordered locus">TWT_687</name>
</gene>
<dbReference type="GO" id="GO:0008703">
    <property type="term" value="F:5-amino-6-(5-phosphoribosylamino)uracil reductase activity"/>
    <property type="evidence" value="ECO:0007669"/>
    <property type="project" value="UniProtKB-EC"/>
</dbReference>
<feature type="binding site" evidence="16">
    <location>
        <position position="176"/>
    </location>
    <ligand>
        <name>NADP(+)</name>
        <dbReference type="ChEBI" id="CHEBI:58349"/>
    </ligand>
</feature>
<dbReference type="InterPro" id="IPR024072">
    <property type="entry name" value="DHFR-like_dom_sf"/>
</dbReference>
<evidence type="ECO:0000256" key="6">
    <source>
        <dbReference type="ARBA" id="ARBA00022619"/>
    </source>
</evidence>
<evidence type="ECO:0000313" key="19">
    <source>
        <dbReference type="EMBL" id="AAO44784.1"/>
    </source>
</evidence>
<feature type="binding site" evidence="16">
    <location>
        <position position="190"/>
    </location>
    <ligand>
        <name>substrate</name>
    </ligand>
</feature>
<dbReference type="EC" id="1.1.1.193" evidence="14"/>
<keyword evidence="10 14" id="KW-0560">Oxidoreductase</keyword>
<keyword evidence="11" id="KW-0511">Multifunctional enzyme</keyword>
<dbReference type="InterPro" id="IPR016192">
    <property type="entry name" value="APOBEC/CMP_deaminase_Zn-bd"/>
</dbReference>
<dbReference type="InterPro" id="IPR002734">
    <property type="entry name" value="RibDG_C"/>
</dbReference>
<evidence type="ECO:0000256" key="14">
    <source>
        <dbReference type="PIRNR" id="PIRNR006769"/>
    </source>
</evidence>
<dbReference type="InterPro" id="IPR016193">
    <property type="entry name" value="Cytidine_deaminase-like"/>
</dbReference>
<feature type="binding site" evidence="17">
    <location>
        <position position="85"/>
    </location>
    <ligand>
        <name>Zn(2+)</name>
        <dbReference type="ChEBI" id="CHEBI:29105"/>
        <note>catalytic</note>
    </ligand>
</feature>
<feature type="binding site" evidence="17">
    <location>
        <position position="94"/>
    </location>
    <ligand>
        <name>Zn(2+)</name>
        <dbReference type="ChEBI" id="CHEBI:29105"/>
        <note>catalytic</note>
    </ligand>
</feature>
<evidence type="ECO:0000256" key="9">
    <source>
        <dbReference type="ARBA" id="ARBA00022857"/>
    </source>
</evidence>
<keyword evidence="7 14" id="KW-0479">Metal-binding</keyword>
<feature type="binding site" evidence="16">
    <location>
        <position position="286"/>
    </location>
    <ligand>
        <name>substrate</name>
    </ligand>
</feature>
<dbReference type="KEGG" id="twh:TWT_687"/>
<dbReference type="STRING" id="203267.TWT_687"/>
<feature type="active site" description="Proton donor" evidence="15">
    <location>
        <position position="61"/>
    </location>
</feature>
<organism evidence="19 20">
    <name type="scientific">Tropheryma whipplei (strain Twist)</name>
    <name type="common">Whipple's bacillus</name>
    <dbReference type="NCBI Taxonomy" id="203267"/>
    <lineage>
        <taxon>Bacteria</taxon>
        <taxon>Bacillati</taxon>
        <taxon>Actinomycetota</taxon>
        <taxon>Actinomycetes</taxon>
        <taxon>Micrococcales</taxon>
        <taxon>Tropherymataceae</taxon>
        <taxon>Tropheryma</taxon>
    </lineage>
</organism>